<comment type="caution">
    <text evidence="2">The sequence shown here is derived from an EMBL/GenBank/DDBJ whole genome shotgun (WGS) entry which is preliminary data.</text>
</comment>
<evidence type="ECO:0000313" key="3">
    <source>
        <dbReference type="Proteomes" id="UP000017840"/>
    </source>
</evidence>
<feature type="region of interest" description="Disordered" evidence="1">
    <location>
        <begin position="212"/>
        <end position="248"/>
    </location>
</feature>
<evidence type="ECO:0000313" key="2">
    <source>
        <dbReference type="EMBL" id="ESP88755.1"/>
    </source>
</evidence>
<dbReference type="PANTHER" id="PTHR35610">
    <property type="entry name" value="3-ISOPROPYLMALATE DEHYDRATASE-RELATED"/>
    <property type="match status" value="1"/>
</dbReference>
<dbReference type="STRING" id="1324957.K933_07423"/>
<keyword evidence="3" id="KW-1185">Reference proteome</keyword>
<name>V4HDG3_9EURY</name>
<organism evidence="2 3">
    <name type="scientific">Candidatus Halobonum tyrrellensis G22</name>
    <dbReference type="NCBI Taxonomy" id="1324957"/>
    <lineage>
        <taxon>Archaea</taxon>
        <taxon>Methanobacteriati</taxon>
        <taxon>Methanobacteriota</taxon>
        <taxon>Stenosarchaea group</taxon>
        <taxon>Halobacteria</taxon>
        <taxon>Halobacteriales</taxon>
        <taxon>Haloferacaceae</taxon>
        <taxon>Candidatus Halobonum</taxon>
    </lineage>
</organism>
<dbReference type="RefSeq" id="WP_023394070.1">
    <property type="nucleotide sequence ID" value="NZ_ASGZ01000025.1"/>
</dbReference>
<reference evidence="2 3" key="1">
    <citation type="journal article" date="2013" name="Genome Announc.">
        <title>Draft Genome Sequence of 'Candidatus Halobonum tyrrellensis' Strain G22, Isolated from the Hypersaline Waters of Lake Tyrrell, Australia.</title>
        <authorList>
            <person name="Ugalde J.A."/>
            <person name="Narasingarao P."/>
            <person name="Kuo S."/>
            <person name="Podell S."/>
            <person name="Allen E.E."/>
        </authorList>
    </citation>
    <scope>NUCLEOTIDE SEQUENCE [LARGE SCALE GENOMIC DNA]</scope>
    <source>
        <strain evidence="2 3">G22</strain>
    </source>
</reference>
<dbReference type="Gene3D" id="3.40.50.10900">
    <property type="entry name" value="PAC-like subunit"/>
    <property type="match status" value="1"/>
</dbReference>
<dbReference type="PATRIC" id="fig|1324957.4.peg.1501"/>
<sequence length="248" mass="25962">MTRIEVTAELTLDDPVLVEGFPGAGLVGKIAADHLVSAFGMTHYANVYCDSLPLAAAYADDDRTLRTPVRLYADADRDLVVLQSDVPVAPEAASEFAECSAEWVREESVTPLYLAGLKREGPADEAAGREVRGVATGDRGAVLDAAGIDPPEGAGLVSGPTGALLNHALDTGLDAVGLVVDCDPQFPDPSAAKAVLEDGVAPVAGVDVPTAELDESASGIQRAKEQLAEQIRRQEEKSSKAQPVRMYQ</sequence>
<dbReference type="SUPFAM" id="SSF159659">
    <property type="entry name" value="Cgl1923-like"/>
    <property type="match status" value="1"/>
</dbReference>
<dbReference type="Proteomes" id="UP000017840">
    <property type="component" value="Unassembled WGS sequence"/>
</dbReference>
<gene>
    <name evidence="2" type="ORF">K933_07423</name>
</gene>
<dbReference type="AlphaFoldDB" id="V4HDG3"/>
<proteinExistence type="predicted"/>
<dbReference type="OrthoDB" id="35908at2157"/>
<dbReference type="eggNOG" id="arCOG00347">
    <property type="taxonomic scope" value="Archaea"/>
</dbReference>
<dbReference type="InterPro" id="IPR019151">
    <property type="entry name" value="Proteasome_assmbl_chaperone_2"/>
</dbReference>
<accession>V4HDG3</accession>
<protein>
    <submittedName>
        <fullName evidence="2">PAC2 family protein</fullName>
    </submittedName>
</protein>
<dbReference type="PANTHER" id="PTHR35610:SF8">
    <property type="entry name" value="3-ISOPROPYLMALATE DEHYDRATASE"/>
    <property type="match status" value="1"/>
</dbReference>
<dbReference type="Pfam" id="PF09754">
    <property type="entry name" value="PAC2"/>
    <property type="match status" value="1"/>
</dbReference>
<dbReference type="InterPro" id="IPR038389">
    <property type="entry name" value="PSMG2_sf"/>
</dbReference>
<feature type="compositionally biased region" description="Basic and acidic residues" evidence="1">
    <location>
        <begin position="222"/>
        <end position="239"/>
    </location>
</feature>
<dbReference type="EMBL" id="ASGZ01000025">
    <property type="protein sequence ID" value="ESP88755.1"/>
    <property type="molecule type" value="Genomic_DNA"/>
</dbReference>
<evidence type="ECO:0000256" key="1">
    <source>
        <dbReference type="SAM" id="MobiDB-lite"/>
    </source>
</evidence>